<dbReference type="PANTHER" id="PTHR38445">
    <property type="entry name" value="HTH-TYPE TRANSCRIPTIONAL REPRESSOR YTRA"/>
    <property type="match status" value="1"/>
</dbReference>
<dbReference type="GO" id="GO:0003700">
    <property type="term" value="F:DNA-binding transcription factor activity"/>
    <property type="evidence" value="ECO:0007669"/>
    <property type="project" value="InterPro"/>
</dbReference>
<dbReference type="InterPro" id="IPR036388">
    <property type="entry name" value="WH-like_DNA-bd_sf"/>
</dbReference>
<dbReference type="AlphaFoldDB" id="A0A1Q9JKZ9"/>
<sequence length="131" mass="15036">MEWKFEGGQPIYSQIVDQMSMKIASNAFRPGDRLPSVRDLATDAGVNPNTMQRALGELERRGLVFSERTAGRFVTKEEKVLKELHEKLAETYIAEFFERLRKIGMTDQEIREAVTRWSRETGGEENGNHSM</sequence>
<keyword evidence="6" id="KW-1185">Reference proteome</keyword>
<reference evidence="5 6" key="1">
    <citation type="journal article" date="2016" name="Appl. Environ. Microbiol.">
        <title>Function and Phylogeny of Bacterial Butyryl Coenzyme A:Acetate Transferases and Their Diversity in the Proximal Colon of Swine.</title>
        <authorList>
            <person name="Trachsel J."/>
            <person name="Bayles D.O."/>
            <person name="Looft T."/>
            <person name="Levine U.Y."/>
            <person name="Allen H.K."/>
        </authorList>
    </citation>
    <scope>NUCLEOTIDE SEQUENCE [LARGE SCALE GENOMIC DNA]</scope>
    <source>
        <strain evidence="5 6">68-3-10</strain>
    </source>
</reference>
<proteinExistence type="predicted"/>
<protein>
    <submittedName>
        <fullName evidence="5">GntR family transcriptional regulator</fullName>
    </submittedName>
</protein>
<dbReference type="PROSITE" id="PS50949">
    <property type="entry name" value="HTH_GNTR"/>
    <property type="match status" value="1"/>
</dbReference>
<dbReference type="InterPro" id="IPR036390">
    <property type="entry name" value="WH_DNA-bd_sf"/>
</dbReference>
<dbReference type="SUPFAM" id="SSF46785">
    <property type="entry name" value="Winged helix' DNA-binding domain"/>
    <property type="match status" value="1"/>
</dbReference>
<dbReference type="InterPro" id="IPR000524">
    <property type="entry name" value="Tscrpt_reg_HTH_GntR"/>
</dbReference>
<evidence type="ECO:0000256" key="1">
    <source>
        <dbReference type="ARBA" id="ARBA00023015"/>
    </source>
</evidence>
<gene>
    <name evidence="5" type="ORF">BHK98_12585</name>
</gene>
<organism evidence="5 6">
    <name type="scientific">Hornefia porci</name>
    <dbReference type="NCBI Taxonomy" id="2652292"/>
    <lineage>
        <taxon>Bacteria</taxon>
        <taxon>Bacillati</taxon>
        <taxon>Bacillota</taxon>
        <taxon>Clostridia</taxon>
        <taxon>Peptostreptococcales</taxon>
        <taxon>Anaerovoracaceae</taxon>
        <taxon>Hornefia</taxon>
    </lineage>
</organism>
<evidence type="ECO:0000313" key="6">
    <source>
        <dbReference type="Proteomes" id="UP000187404"/>
    </source>
</evidence>
<dbReference type="Pfam" id="PF00392">
    <property type="entry name" value="GntR"/>
    <property type="match status" value="1"/>
</dbReference>
<dbReference type="OrthoDB" id="163333at2"/>
<feature type="domain" description="HTH gntR-type" evidence="4">
    <location>
        <begin position="9"/>
        <end position="77"/>
    </location>
</feature>
<accession>A0A1Q9JKZ9</accession>
<keyword evidence="2" id="KW-0238">DNA-binding</keyword>
<name>A0A1Q9JKZ9_9FIRM</name>
<dbReference type="SMART" id="SM00345">
    <property type="entry name" value="HTH_GNTR"/>
    <property type="match status" value="1"/>
</dbReference>
<dbReference type="STRING" id="1261640.BHK98_12585"/>
<keyword evidence="3" id="KW-0804">Transcription</keyword>
<dbReference type="Proteomes" id="UP000187404">
    <property type="component" value="Unassembled WGS sequence"/>
</dbReference>
<evidence type="ECO:0000256" key="2">
    <source>
        <dbReference type="ARBA" id="ARBA00023125"/>
    </source>
</evidence>
<evidence type="ECO:0000256" key="3">
    <source>
        <dbReference type="ARBA" id="ARBA00023163"/>
    </source>
</evidence>
<dbReference type="PANTHER" id="PTHR38445:SF6">
    <property type="entry name" value="GNTR-FAMILY TRANSCRIPTIONAL REGULATOR"/>
    <property type="match status" value="1"/>
</dbReference>
<dbReference type="GO" id="GO:0003677">
    <property type="term" value="F:DNA binding"/>
    <property type="evidence" value="ECO:0007669"/>
    <property type="project" value="UniProtKB-KW"/>
</dbReference>
<dbReference type="RefSeq" id="WP_075714761.1">
    <property type="nucleotide sequence ID" value="NZ_MJIE01000001.1"/>
</dbReference>
<dbReference type="EMBL" id="MJIE01000001">
    <property type="protein sequence ID" value="OLR56827.1"/>
    <property type="molecule type" value="Genomic_DNA"/>
</dbReference>
<dbReference type="CDD" id="cd07377">
    <property type="entry name" value="WHTH_GntR"/>
    <property type="match status" value="1"/>
</dbReference>
<dbReference type="Gene3D" id="1.10.10.10">
    <property type="entry name" value="Winged helix-like DNA-binding domain superfamily/Winged helix DNA-binding domain"/>
    <property type="match status" value="1"/>
</dbReference>
<keyword evidence="1" id="KW-0805">Transcription regulation</keyword>
<evidence type="ECO:0000259" key="4">
    <source>
        <dbReference type="PROSITE" id="PS50949"/>
    </source>
</evidence>
<evidence type="ECO:0000313" key="5">
    <source>
        <dbReference type="EMBL" id="OLR56827.1"/>
    </source>
</evidence>
<comment type="caution">
    <text evidence="5">The sequence shown here is derived from an EMBL/GenBank/DDBJ whole genome shotgun (WGS) entry which is preliminary data.</text>
</comment>